<dbReference type="STRING" id="766136.BHF68_10975"/>
<dbReference type="RefSeq" id="WP_069644179.1">
    <property type="nucleotide sequence ID" value="NZ_MIJE01000034.1"/>
</dbReference>
<keyword evidence="2" id="KW-1185">Reference proteome</keyword>
<dbReference type="PANTHER" id="PTHR40705">
    <property type="entry name" value="TRNA(ILE2) 2-AGMATINYLCYTIDINE SYNTHETASE TIAS"/>
    <property type="match status" value="1"/>
</dbReference>
<name>A0A1E5FZ98_9FIRM</name>
<reference evidence="1 2" key="1">
    <citation type="submission" date="2016-09" db="EMBL/GenBank/DDBJ databases">
        <title>Draft genome sequence for the type strain of Desulfuribacillus alkaliarsenatis AHT28, an obligately anaerobic, sulfidogenic bacterium isolated from Russian soda lake sediments.</title>
        <authorList>
            <person name="Abin C.A."/>
            <person name="Hollibaugh J.T."/>
        </authorList>
    </citation>
    <scope>NUCLEOTIDE SEQUENCE [LARGE SCALE GENOMIC DNA]</scope>
    <source>
        <strain evidence="1 2">AHT28</strain>
    </source>
</reference>
<gene>
    <name evidence="1" type="ORF">BHF68_10975</name>
</gene>
<dbReference type="PANTHER" id="PTHR40705:SF2">
    <property type="entry name" value="DUF1743 DOMAIN-CONTAINING PROTEIN"/>
    <property type="match status" value="1"/>
</dbReference>
<evidence type="ECO:0000313" key="1">
    <source>
        <dbReference type="EMBL" id="OEF95906.1"/>
    </source>
</evidence>
<dbReference type="EMBL" id="MIJE01000034">
    <property type="protein sequence ID" value="OEF95906.1"/>
    <property type="molecule type" value="Genomic_DNA"/>
</dbReference>
<comment type="caution">
    <text evidence="1">The sequence shown here is derived from an EMBL/GenBank/DDBJ whole genome shotgun (WGS) entry which is preliminary data.</text>
</comment>
<accession>A0A1E5FZ98</accession>
<dbReference type="AlphaFoldDB" id="A0A1E5FZ98"/>
<sequence>MEWYVCIDDTDSIDSRGTGELAEIIARFIEEEQWGKVGKVTRHQLLVHKDIPYTSHNSAMCFPIYEVNREAKDLIIPFIENFLKNESAPGSDPGLCVADKMQLIKEPSLIKFGNKAKIQVLTKEEAYSLAKLCNVHLSEHGGTGQGIIGAIAGVGLRLSGNDGRFKGKYILPEYTTYRVSDIIAKTGIDRIQTKDGQVVPNDGLVKVDQPIKTVLLESMETLLVQEAELDTWKIVGKQDLRSY</sequence>
<evidence type="ECO:0000313" key="2">
    <source>
        <dbReference type="Proteomes" id="UP000094296"/>
    </source>
</evidence>
<protein>
    <submittedName>
        <fullName evidence="1">Uncharacterized protein</fullName>
    </submittedName>
</protein>
<proteinExistence type="predicted"/>
<organism evidence="1 2">
    <name type="scientific">Desulfuribacillus alkaliarsenatis</name>
    <dbReference type="NCBI Taxonomy" id="766136"/>
    <lineage>
        <taxon>Bacteria</taxon>
        <taxon>Bacillati</taxon>
        <taxon>Bacillota</taxon>
        <taxon>Desulfuribacillia</taxon>
        <taxon>Desulfuribacillales</taxon>
        <taxon>Desulfuribacillaceae</taxon>
        <taxon>Desulfuribacillus</taxon>
    </lineage>
</organism>
<dbReference type="Gene3D" id="3.30.70.2200">
    <property type="match status" value="1"/>
</dbReference>
<dbReference type="OrthoDB" id="270233at2"/>
<dbReference type="Proteomes" id="UP000094296">
    <property type="component" value="Unassembled WGS sequence"/>
</dbReference>